<dbReference type="SUPFAM" id="SSF47031">
    <property type="entry name" value="Second domain of FERM"/>
    <property type="match status" value="1"/>
</dbReference>
<dbReference type="Gene3D" id="2.30.29.30">
    <property type="entry name" value="Pleckstrin-homology domain (PH domain)/Phosphotyrosine-binding domain (PTB)"/>
    <property type="match status" value="1"/>
</dbReference>
<evidence type="ECO:0000259" key="2">
    <source>
        <dbReference type="PROSITE" id="PS50057"/>
    </source>
</evidence>
<dbReference type="CDD" id="cd14473">
    <property type="entry name" value="FERM_B-lobe"/>
    <property type="match status" value="1"/>
</dbReference>
<dbReference type="InterPro" id="IPR014352">
    <property type="entry name" value="FERM/acyl-CoA-bd_prot_sf"/>
</dbReference>
<dbReference type="InterPro" id="IPR011993">
    <property type="entry name" value="PH-like_dom_sf"/>
</dbReference>
<dbReference type="AlphaFoldDB" id="V4AG63"/>
<dbReference type="PANTHER" id="PTHR13283">
    <property type="entry name" value="KREV INTERACTION TRAPPED 1-RELATED"/>
    <property type="match status" value="1"/>
</dbReference>
<dbReference type="CTD" id="20248302"/>
<dbReference type="InterPro" id="IPR019749">
    <property type="entry name" value="Band_41_domain"/>
</dbReference>
<protein>
    <recommendedName>
        <fullName evidence="1">FERM domain-containing protein 8</fullName>
    </recommendedName>
</protein>
<dbReference type="EMBL" id="KB200129">
    <property type="protein sequence ID" value="ESP03034.1"/>
    <property type="molecule type" value="Genomic_DNA"/>
</dbReference>
<dbReference type="GO" id="GO:0005886">
    <property type="term" value="C:plasma membrane"/>
    <property type="evidence" value="ECO:0007669"/>
    <property type="project" value="TreeGrafter"/>
</dbReference>
<dbReference type="PANTHER" id="PTHR13283:SF10">
    <property type="entry name" value="FERM DOMAIN-CONTAINING PROTEIN 8"/>
    <property type="match status" value="1"/>
</dbReference>
<evidence type="ECO:0000313" key="4">
    <source>
        <dbReference type="Proteomes" id="UP000030746"/>
    </source>
</evidence>
<dbReference type="Pfam" id="PF24522">
    <property type="entry name" value="KRIT1_FRMD8_FERM_C"/>
    <property type="match status" value="1"/>
</dbReference>
<feature type="domain" description="FERM" evidence="2">
    <location>
        <begin position="26"/>
        <end position="380"/>
    </location>
</feature>
<dbReference type="InterPro" id="IPR057096">
    <property type="entry name" value="KRIT1_FRMD8_FERM_C"/>
</dbReference>
<sequence length="450" mass="52864">MATRVKLKGKHSMLRKNRIRKPNEVIEIVVFLRDRTGIHFNLEDGHLAQADELLELVIEEQGLPAVAKQALALWIVSDLLDIRMKRSHQPYHIVQKWDELCAIYTDAKFEDIVKSEPVLMAQRDVYFTLEQERSIQNEEMLCLLYHEAKTHVIEGRYILYTEDYHRLAGIQALIHLGKYNPKEHIAANYRSLLVQFYPEHMYQKQKFLFFSPSKSNENMDCEEFMINAHQQISNEFGSKDIDDNICELYQKYLDICRTYPFYGSAFFNGQIERPVNRFKKFMNIGTDIKCIIAINTECVNIIDMEKNDCVLTVPFTQLSWRYREAQFDVDDDSMPCLFLQFLYDCPVKGRCTKLIEVYSREAKLMDALITSCVKHKLEIGAEPEDFVDGDESPSLDFHILRIRILLSLMHRRERQINIFYQLFSEPSSKPIHKMDRLCCSTYSCKGEKID</sequence>
<dbReference type="InterPro" id="IPR035963">
    <property type="entry name" value="FERM_2"/>
</dbReference>
<proteinExistence type="predicted"/>
<dbReference type="OrthoDB" id="2142533at2759"/>
<dbReference type="STRING" id="225164.V4AG63"/>
<dbReference type="SMART" id="SM00295">
    <property type="entry name" value="B41"/>
    <property type="match status" value="1"/>
</dbReference>
<evidence type="ECO:0000313" key="3">
    <source>
        <dbReference type="EMBL" id="ESP03034.1"/>
    </source>
</evidence>
<dbReference type="HOGENOM" id="CLU_032351_0_0_1"/>
<keyword evidence="4" id="KW-1185">Reference proteome</keyword>
<dbReference type="InterPro" id="IPR000299">
    <property type="entry name" value="FERM_domain"/>
</dbReference>
<dbReference type="GeneID" id="20248302"/>
<evidence type="ECO:0000256" key="1">
    <source>
        <dbReference type="ARBA" id="ARBA00039547"/>
    </source>
</evidence>
<name>V4AG63_LOTGI</name>
<organism evidence="3 4">
    <name type="scientific">Lottia gigantea</name>
    <name type="common">Giant owl limpet</name>
    <dbReference type="NCBI Taxonomy" id="225164"/>
    <lineage>
        <taxon>Eukaryota</taxon>
        <taxon>Metazoa</taxon>
        <taxon>Spiralia</taxon>
        <taxon>Lophotrochozoa</taxon>
        <taxon>Mollusca</taxon>
        <taxon>Gastropoda</taxon>
        <taxon>Patellogastropoda</taxon>
        <taxon>Lottioidea</taxon>
        <taxon>Lottiidae</taxon>
        <taxon>Lottia</taxon>
    </lineage>
</organism>
<dbReference type="InterPro" id="IPR051594">
    <property type="entry name" value="KRIT1/FRMD8"/>
</dbReference>
<dbReference type="InterPro" id="IPR019748">
    <property type="entry name" value="FERM_central"/>
</dbReference>
<dbReference type="Proteomes" id="UP000030746">
    <property type="component" value="Unassembled WGS sequence"/>
</dbReference>
<dbReference type="PROSITE" id="PS50057">
    <property type="entry name" value="FERM_3"/>
    <property type="match status" value="1"/>
</dbReference>
<dbReference type="Gene3D" id="3.10.20.90">
    <property type="entry name" value="Phosphatidylinositol 3-kinase Catalytic Subunit, Chain A, domain 1"/>
    <property type="match status" value="1"/>
</dbReference>
<accession>V4AG63</accession>
<reference evidence="3 4" key="1">
    <citation type="journal article" date="2013" name="Nature">
        <title>Insights into bilaterian evolution from three spiralian genomes.</title>
        <authorList>
            <person name="Simakov O."/>
            <person name="Marletaz F."/>
            <person name="Cho S.J."/>
            <person name="Edsinger-Gonzales E."/>
            <person name="Havlak P."/>
            <person name="Hellsten U."/>
            <person name="Kuo D.H."/>
            <person name="Larsson T."/>
            <person name="Lv J."/>
            <person name="Arendt D."/>
            <person name="Savage R."/>
            <person name="Osoegawa K."/>
            <person name="de Jong P."/>
            <person name="Grimwood J."/>
            <person name="Chapman J.A."/>
            <person name="Shapiro H."/>
            <person name="Aerts A."/>
            <person name="Otillar R.P."/>
            <person name="Terry A.Y."/>
            <person name="Boore J.L."/>
            <person name="Grigoriev I.V."/>
            <person name="Lindberg D.R."/>
            <person name="Seaver E.C."/>
            <person name="Weisblat D.A."/>
            <person name="Putnam N.H."/>
            <person name="Rokhsar D.S."/>
        </authorList>
    </citation>
    <scope>NUCLEOTIDE SEQUENCE [LARGE SCALE GENOMIC DNA]</scope>
</reference>
<dbReference type="KEGG" id="lgi:LOTGIDRAFT_230474"/>
<dbReference type="RefSeq" id="XP_009046504.1">
    <property type="nucleotide sequence ID" value="XM_009048256.1"/>
</dbReference>
<dbReference type="Pfam" id="PF00373">
    <property type="entry name" value="FERM_M"/>
    <property type="match status" value="1"/>
</dbReference>
<gene>
    <name evidence="3" type="ORF">LOTGIDRAFT_230474</name>
</gene>
<dbReference type="Gene3D" id="1.20.80.10">
    <property type="match status" value="1"/>
</dbReference>
<dbReference type="OMA" id="GCAFFYG"/>
<dbReference type="GO" id="GO:0090090">
    <property type="term" value="P:negative regulation of canonical Wnt signaling pathway"/>
    <property type="evidence" value="ECO:0007669"/>
    <property type="project" value="TreeGrafter"/>
</dbReference>